<evidence type="ECO:0000313" key="1">
    <source>
        <dbReference type="EMBL" id="OTA15740.1"/>
    </source>
</evidence>
<sequence>MQTIAGHKNGFFIGGCLFDRVTPEMPIYQE</sequence>
<reference evidence="1 2" key="1">
    <citation type="submission" date="2016-10" db="EMBL/GenBank/DDBJ databases">
        <title>Systematic genetic and metabolomic analysis of Xenorhabdus and Photorhabdus spp., highlights the requirements for a dual symbiotic and pathogenic life style.</title>
        <authorList>
            <person name="Tobias N.J."/>
            <person name="Wolff H."/>
            <person name="Djahanschiri B."/>
            <person name="Pidot S.J."/>
            <person name="Stinear T.P."/>
            <person name="Ebersberger I."/>
            <person name="Bode H.B."/>
        </authorList>
    </citation>
    <scope>NUCLEOTIDE SEQUENCE [LARGE SCALE GENOMIC DNA]</scope>
    <source>
        <strain evidence="1 2">DSM 22392</strain>
    </source>
</reference>
<evidence type="ECO:0000313" key="2">
    <source>
        <dbReference type="Proteomes" id="UP000194350"/>
    </source>
</evidence>
<dbReference type="Proteomes" id="UP000194350">
    <property type="component" value="Unassembled WGS sequence"/>
</dbReference>
<dbReference type="STRING" id="351656.Xvie_02594"/>
<dbReference type="AlphaFoldDB" id="A0A1Y2SD69"/>
<dbReference type="EMBL" id="MUBJ01000013">
    <property type="protein sequence ID" value="OTA15740.1"/>
    <property type="molecule type" value="Genomic_DNA"/>
</dbReference>
<protein>
    <submittedName>
        <fullName evidence="1">Methylmalonate-semialdehyde dehydrogenase</fullName>
    </submittedName>
</protein>
<comment type="caution">
    <text evidence="1">The sequence shown here is derived from an EMBL/GenBank/DDBJ whole genome shotgun (WGS) entry which is preliminary data.</text>
</comment>
<keyword evidence="2" id="KW-1185">Reference proteome</keyword>
<organism evidence="1 2">
    <name type="scientific">Xenorhabdus vietnamensis</name>
    <dbReference type="NCBI Taxonomy" id="351656"/>
    <lineage>
        <taxon>Bacteria</taxon>
        <taxon>Pseudomonadati</taxon>
        <taxon>Pseudomonadota</taxon>
        <taxon>Gammaproteobacteria</taxon>
        <taxon>Enterobacterales</taxon>
        <taxon>Morganellaceae</taxon>
        <taxon>Xenorhabdus</taxon>
    </lineage>
</organism>
<gene>
    <name evidence="1" type="ORF">Xvie_02594</name>
</gene>
<accession>A0A1Y2SD69</accession>
<proteinExistence type="predicted"/>
<name>A0A1Y2SD69_9GAMM</name>